<dbReference type="EMBL" id="JAODUO010000011">
    <property type="protein sequence ID" value="KAK2193525.1"/>
    <property type="molecule type" value="Genomic_DNA"/>
</dbReference>
<gene>
    <name evidence="2" type="ORF">NP493_10g02023</name>
</gene>
<proteinExistence type="predicted"/>
<dbReference type="Proteomes" id="UP001209878">
    <property type="component" value="Unassembled WGS sequence"/>
</dbReference>
<sequence>MQWQHWWDPFDQGSSHTGDTSPGDVLPIEHTGEYSITLYPNTVCWSNGGQRIQRVWRGRRPFEVIVPTLPWNALPQALRCNKAATVIRKFGKRFNLHCSH</sequence>
<protein>
    <submittedName>
        <fullName evidence="2">Uncharacterized protein</fullName>
    </submittedName>
</protein>
<evidence type="ECO:0000313" key="3">
    <source>
        <dbReference type="Proteomes" id="UP001209878"/>
    </source>
</evidence>
<keyword evidence="3" id="KW-1185">Reference proteome</keyword>
<organism evidence="2 3">
    <name type="scientific">Ridgeia piscesae</name>
    <name type="common">Tubeworm</name>
    <dbReference type="NCBI Taxonomy" id="27915"/>
    <lineage>
        <taxon>Eukaryota</taxon>
        <taxon>Metazoa</taxon>
        <taxon>Spiralia</taxon>
        <taxon>Lophotrochozoa</taxon>
        <taxon>Annelida</taxon>
        <taxon>Polychaeta</taxon>
        <taxon>Sedentaria</taxon>
        <taxon>Canalipalpata</taxon>
        <taxon>Sabellida</taxon>
        <taxon>Siboglinidae</taxon>
        <taxon>Ridgeia</taxon>
    </lineage>
</organism>
<feature type="region of interest" description="Disordered" evidence="1">
    <location>
        <begin position="1"/>
        <end position="27"/>
    </location>
</feature>
<dbReference type="AlphaFoldDB" id="A0AAD9ULC3"/>
<reference evidence="2" key="1">
    <citation type="journal article" date="2023" name="Mol. Biol. Evol.">
        <title>Third-Generation Sequencing Reveals the Adaptive Role of the Epigenome in Three Deep-Sea Polychaetes.</title>
        <authorList>
            <person name="Perez M."/>
            <person name="Aroh O."/>
            <person name="Sun Y."/>
            <person name="Lan Y."/>
            <person name="Juniper S.K."/>
            <person name="Young C.R."/>
            <person name="Angers B."/>
            <person name="Qian P.Y."/>
        </authorList>
    </citation>
    <scope>NUCLEOTIDE SEQUENCE</scope>
    <source>
        <strain evidence="2">R07B-5</strain>
    </source>
</reference>
<accession>A0AAD9ULC3</accession>
<evidence type="ECO:0000313" key="2">
    <source>
        <dbReference type="EMBL" id="KAK2193525.1"/>
    </source>
</evidence>
<comment type="caution">
    <text evidence="2">The sequence shown here is derived from an EMBL/GenBank/DDBJ whole genome shotgun (WGS) entry which is preliminary data.</text>
</comment>
<evidence type="ECO:0000256" key="1">
    <source>
        <dbReference type="SAM" id="MobiDB-lite"/>
    </source>
</evidence>
<name>A0AAD9ULC3_RIDPI</name>